<proteinExistence type="predicted"/>
<reference evidence="2 3" key="1">
    <citation type="submission" date="2020-08" db="EMBL/GenBank/DDBJ databases">
        <title>Sequencing the genomes of 1000 actinobacteria strains.</title>
        <authorList>
            <person name="Klenk H.-P."/>
        </authorList>
    </citation>
    <scope>NUCLEOTIDE SEQUENCE [LARGE SCALE GENOMIC DNA]</scope>
    <source>
        <strain evidence="2 3">DSM 45809</strain>
    </source>
</reference>
<name>A0A7W7GY52_9ACTN</name>
<comment type="caution">
    <text evidence="2">The sequence shown here is derived from an EMBL/GenBank/DDBJ whole genome shotgun (WGS) entry which is preliminary data.</text>
</comment>
<evidence type="ECO:0000313" key="3">
    <source>
        <dbReference type="Proteomes" id="UP000546162"/>
    </source>
</evidence>
<dbReference type="Pfam" id="PF14534">
    <property type="entry name" value="DUF4440"/>
    <property type="match status" value="1"/>
</dbReference>
<dbReference type="RefSeq" id="WP_185041031.1">
    <property type="nucleotide sequence ID" value="NZ_BAABFG010000005.1"/>
</dbReference>
<dbReference type="SUPFAM" id="SSF54427">
    <property type="entry name" value="NTF2-like"/>
    <property type="match status" value="1"/>
</dbReference>
<gene>
    <name evidence="2" type="ORF">BJY16_003912</name>
</gene>
<organism evidence="2 3">
    <name type="scientific">Actinoplanes octamycinicus</name>
    <dbReference type="NCBI Taxonomy" id="135948"/>
    <lineage>
        <taxon>Bacteria</taxon>
        <taxon>Bacillati</taxon>
        <taxon>Actinomycetota</taxon>
        <taxon>Actinomycetes</taxon>
        <taxon>Micromonosporales</taxon>
        <taxon>Micromonosporaceae</taxon>
        <taxon>Actinoplanes</taxon>
    </lineage>
</organism>
<dbReference type="InterPro" id="IPR027843">
    <property type="entry name" value="DUF4440"/>
</dbReference>
<keyword evidence="3" id="KW-1185">Reference proteome</keyword>
<accession>A0A7W7GY52</accession>
<dbReference type="Proteomes" id="UP000546162">
    <property type="component" value="Unassembled WGS sequence"/>
</dbReference>
<dbReference type="EMBL" id="JACHNB010000001">
    <property type="protein sequence ID" value="MBB4740453.1"/>
    <property type="molecule type" value="Genomic_DNA"/>
</dbReference>
<dbReference type="GO" id="GO:0016853">
    <property type="term" value="F:isomerase activity"/>
    <property type="evidence" value="ECO:0007669"/>
    <property type="project" value="UniProtKB-KW"/>
</dbReference>
<dbReference type="Gene3D" id="3.10.450.50">
    <property type="match status" value="1"/>
</dbReference>
<evidence type="ECO:0000259" key="1">
    <source>
        <dbReference type="Pfam" id="PF14534"/>
    </source>
</evidence>
<evidence type="ECO:0000313" key="2">
    <source>
        <dbReference type="EMBL" id="MBB4740453.1"/>
    </source>
</evidence>
<feature type="domain" description="DUF4440" evidence="1">
    <location>
        <begin position="6"/>
        <end position="113"/>
    </location>
</feature>
<protein>
    <submittedName>
        <fullName evidence="2">Ketosteroid isomerase-like protein</fullName>
    </submittedName>
</protein>
<keyword evidence="2" id="KW-0413">Isomerase</keyword>
<sequence length="121" mass="13073">MTEQELLAAERRLQDAQRAGDVAELDRLLDDRLIAIGPDGGRYRKDDDLDAYRSGSSVIGSLTQVSLESLVAGSTGVTFVVCDVAGTFGGAPFQARLRYTRTWAYEKALGWRIVAAHIAAA</sequence>
<dbReference type="AlphaFoldDB" id="A0A7W7GY52"/>
<dbReference type="InterPro" id="IPR032710">
    <property type="entry name" value="NTF2-like_dom_sf"/>
</dbReference>